<comment type="caution">
    <text evidence="1">The sequence shown here is derived from an EMBL/GenBank/DDBJ whole genome shotgun (WGS) entry which is preliminary data.</text>
</comment>
<dbReference type="InterPro" id="IPR036249">
    <property type="entry name" value="Thioredoxin-like_sf"/>
</dbReference>
<gene>
    <name evidence="1" type="ORF">ENM60_04840</name>
</gene>
<dbReference type="SUPFAM" id="SSF52833">
    <property type="entry name" value="Thioredoxin-like"/>
    <property type="match status" value="1"/>
</dbReference>
<accession>A0A7J3XZD8</accession>
<sequence length="117" mass="13376">MSIELTNKEELERVLSSDEPVVIEYYDPDVEGSKIFSEVVKELGKVADSRLIFCRVNVKEHSALAEGVEETPALRVFYKRNVIFEQKGCFGNPKLDLMVLRRGIRAVFESIRLSLKI</sequence>
<evidence type="ECO:0000313" key="1">
    <source>
        <dbReference type="EMBL" id="HHP68094.1"/>
    </source>
</evidence>
<dbReference type="Gene3D" id="3.40.30.10">
    <property type="entry name" value="Glutaredoxin"/>
    <property type="match status" value="1"/>
</dbReference>
<proteinExistence type="predicted"/>
<dbReference type="EMBL" id="DRYK01000061">
    <property type="protein sequence ID" value="HHP68094.1"/>
    <property type="molecule type" value="Genomic_DNA"/>
</dbReference>
<protein>
    <submittedName>
        <fullName evidence="1">Thioredoxin</fullName>
    </submittedName>
</protein>
<dbReference type="AlphaFoldDB" id="A0A7J3XZD8"/>
<reference evidence="1" key="1">
    <citation type="journal article" date="2020" name="mSystems">
        <title>Genome- and Community-Level Interaction Insights into Carbon Utilization and Element Cycling Functions of Hydrothermarchaeota in Hydrothermal Sediment.</title>
        <authorList>
            <person name="Zhou Z."/>
            <person name="Liu Y."/>
            <person name="Xu W."/>
            <person name="Pan J."/>
            <person name="Luo Z.H."/>
            <person name="Li M."/>
        </authorList>
    </citation>
    <scope>NUCLEOTIDE SEQUENCE [LARGE SCALE GENOMIC DNA]</scope>
    <source>
        <strain evidence="1">SpSt-110</strain>
    </source>
</reference>
<name>A0A7J3XZD8_9CREN</name>
<dbReference type="CDD" id="cd02947">
    <property type="entry name" value="TRX_family"/>
    <property type="match status" value="1"/>
</dbReference>
<organism evidence="1">
    <name type="scientific">Thermogladius calderae</name>
    <dbReference type="NCBI Taxonomy" id="1200300"/>
    <lineage>
        <taxon>Archaea</taxon>
        <taxon>Thermoproteota</taxon>
        <taxon>Thermoprotei</taxon>
        <taxon>Desulfurococcales</taxon>
        <taxon>Desulfurococcaceae</taxon>
        <taxon>Thermogladius</taxon>
    </lineage>
</organism>